<dbReference type="PROSITE" id="PS51257">
    <property type="entry name" value="PROKAR_LIPOPROTEIN"/>
    <property type="match status" value="1"/>
</dbReference>
<comment type="caution">
    <text evidence="1">The sequence shown here is derived from an EMBL/GenBank/DDBJ whole genome shotgun (WGS) entry which is preliminary data.</text>
</comment>
<name>A0A0J8V655_9GAMM</name>
<evidence type="ECO:0000313" key="2">
    <source>
        <dbReference type="Proteomes" id="UP000240481"/>
    </source>
</evidence>
<evidence type="ECO:0008006" key="3">
    <source>
        <dbReference type="Google" id="ProtNLM"/>
    </source>
</evidence>
<dbReference type="EMBL" id="PYLZ01000005">
    <property type="protein sequence ID" value="PSW24621.1"/>
    <property type="molecule type" value="Genomic_DNA"/>
</dbReference>
<dbReference type="OrthoDB" id="6257966at2"/>
<protein>
    <recommendedName>
        <fullName evidence="3">Glycine zipper domain-containing protein</fullName>
    </recommendedName>
</protein>
<accession>A0A0J8V655</accession>
<sequence>MTLFLKTSIAAVLSATLLTGCVNPDQNDPNAATKQGAVGGALLGLTMGALTGDAELAAKGAIAGGVAGGVSGSMVDLDNNRNNQRHTSRDEAIAQIGNNQQQSANAAPSPTQPQAWAELDTLTGNWQVAIWSNTTGETINAKADAAGSLTKTTTAQIAIDNLQVNGSANSLAMTAEFSFTPESGYILSVKNNVDNSTAQFVGEYQAANNRYNFYPESADVSVIKGVDASQVRLELGFAGNNVWMVDTWAAIDGQDVKVQSYRFTRS</sequence>
<dbReference type="AlphaFoldDB" id="A0A0J8V655"/>
<dbReference type="STRING" id="680026.AB733_20985"/>
<reference evidence="1 2" key="1">
    <citation type="submission" date="2018-01" db="EMBL/GenBank/DDBJ databases">
        <title>Whole genome sequencing of Histamine producing bacteria.</title>
        <authorList>
            <person name="Butler K."/>
        </authorList>
    </citation>
    <scope>NUCLEOTIDE SEQUENCE [LARGE SCALE GENOMIC DNA]</scope>
    <source>
        <strain evidence="1 2">DSM 24669</strain>
    </source>
</reference>
<keyword evidence="2" id="KW-1185">Reference proteome</keyword>
<dbReference type="RefSeq" id="WP_048900542.1">
    <property type="nucleotide sequence ID" value="NZ_AP024853.1"/>
</dbReference>
<evidence type="ECO:0000313" key="1">
    <source>
        <dbReference type="EMBL" id="PSW24621.1"/>
    </source>
</evidence>
<dbReference type="Proteomes" id="UP000240481">
    <property type="component" value="Unassembled WGS sequence"/>
</dbReference>
<organism evidence="1 2">
    <name type="scientific">Photobacterium swingsii</name>
    <dbReference type="NCBI Taxonomy" id="680026"/>
    <lineage>
        <taxon>Bacteria</taxon>
        <taxon>Pseudomonadati</taxon>
        <taxon>Pseudomonadota</taxon>
        <taxon>Gammaproteobacteria</taxon>
        <taxon>Vibrionales</taxon>
        <taxon>Vibrionaceae</taxon>
        <taxon>Photobacterium</taxon>
    </lineage>
</organism>
<gene>
    <name evidence="1" type="ORF">C9I94_11375</name>
</gene>
<proteinExistence type="predicted"/>